<keyword evidence="7" id="KW-1185">Reference proteome</keyword>
<proteinExistence type="inferred from homology"/>
<dbReference type="PANTHER" id="PTHR33798:SF5">
    <property type="entry name" value="FLAVIN REDUCTASE LIKE DOMAIN-CONTAINING PROTEIN"/>
    <property type="match status" value="1"/>
</dbReference>
<keyword evidence="3" id="KW-0288">FMN</keyword>
<gene>
    <name evidence="6" type="ORF">CAAN4_B04170</name>
</gene>
<sequence>MFVRQYIGANRVLGLRLKIYKTSKPINRIITERNYTIPNTKMSKHGDFNKIQSERVPFSETDWVTTQIPNKDWIPGTGAHNDEWKSHKKVAIDPYAEGRPSGFNYKTLISAITPRPIGFVSSVGKDGQANLAPFSYFSLACHDPPTFTLGISYGNGYKDTAQNILDTNELTINIISEWFVEAANYTSINAPYGVDEWELSGLTKAPSIKVKPAHVAESAFSIEGKLVSKYDTFSKTDPDKQTGSVLIIEGVYFHAREDVINEDLNQLDIGKLKPVSRLGGITYGRTTSGFEAERPVYATPYSDPEVAK</sequence>
<organism evidence="6 7">
    <name type="scientific">[Candida] anglica</name>
    <dbReference type="NCBI Taxonomy" id="148631"/>
    <lineage>
        <taxon>Eukaryota</taxon>
        <taxon>Fungi</taxon>
        <taxon>Dikarya</taxon>
        <taxon>Ascomycota</taxon>
        <taxon>Saccharomycotina</taxon>
        <taxon>Pichiomycetes</taxon>
        <taxon>Debaryomycetaceae</taxon>
        <taxon>Kurtzmaniella</taxon>
    </lineage>
</organism>
<evidence type="ECO:0000256" key="4">
    <source>
        <dbReference type="ARBA" id="ARBA00038054"/>
    </source>
</evidence>
<evidence type="ECO:0000256" key="1">
    <source>
        <dbReference type="ARBA" id="ARBA00001917"/>
    </source>
</evidence>
<evidence type="ECO:0000256" key="3">
    <source>
        <dbReference type="ARBA" id="ARBA00022643"/>
    </source>
</evidence>
<feature type="domain" description="Flavin reductase like" evidence="5">
    <location>
        <begin position="110"/>
        <end position="263"/>
    </location>
</feature>
<name>A0ABP0E791_9ASCO</name>
<keyword evidence="2" id="KW-0285">Flavoprotein</keyword>
<dbReference type="EMBL" id="OZ004254">
    <property type="protein sequence ID" value="CAK7896246.1"/>
    <property type="molecule type" value="Genomic_DNA"/>
</dbReference>
<dbReference type="SMART" id="SM00903">
    <property type="entry name" value="Flavin_Reduct"/>
    <property type="match status" value="1"/>
</dbReference>
<comment type="similarity">
    <text evidence="4">Belongs to the flavoredoxin family.</text>
</comment>
<dbReference type="InterPro" id="IPR012349">
    <property type="entry name" value="Split_barrel_FMN-bd"/>
</dbReference>
<evidence type="ECO:0000313" key="6">
    <source>
        <dbReference type="EMBL" id="CAK7896246.1"/>
    </source>
</evidence>
<dbReference type="PANTHER" id="PTHR33798">
    <property type="entry name" value="FLAVOPROTEIN OXYGENASE"/>
    <property type="match status" value="1"/>
</dbReference>
<dbReference type="Gene3D" id="2.30.110.10">
    <property type="entry name" value="Electron Transport, Fmn-binding Protein, Chain A"/>
    <property type="match status" value="1"/>
</dbReference>
<evidence type="ECO:0000259" key="5">
    <source>
        <dbReference type="SMART" id="SM00903"/>
    </source>
</evidence>
<dbReference type="InterPro" id="IPR002563">
    <property type="entry name" value="Flavin_Rdtase-like_dom"/>
</dbReference>
<accession>A0ABP0E791</accession>
<evidence type="ECO:0000313" key="7">
    <source>
        <dbReference type="Proteomes" id="UP001497600"/>
    </source>
</evidence>
<dbReference type="SUPFAM" id="SSF50475">
    <property type="entry name" value="FMN-binding split barrel"/>
    <property type="match status" value="1"/>
</dbReference>
<evidence type="ECO:0000256" key="2">
    <source>
        <dbReference type="ARBA" id="ARBA00022630"/>
    </source>
</evidence>
<comment type="cofactor">
    <cofactor evidence="1">
        <name>FMN</name>
        <dbReference type="ChEBI" id="CHEBI:58210"/>
    </cofactor>
</comment>
<reference evidence="6 7" key="1">
    <citation type="submission" date="2024-01" db="EMBL/GenBank/DDBJ databases">
        <authorList>
            <consortium name="Genoscope - CEA"/>
            <person name="William W."/>
        </authorList>
    </citation>
    <scope>NUCLEOTIDE SEQUENCE [LARGE SCALE GENOMIC DNA]</scope>
    <source>
        <strain evidence="6 7">29B2s-10</strain>
    </source>
</reference>
<dbReference type="Pfam" id="PF01613">
    <property type="entry name" value="Flavin_Reduct"/>
    <property type="match status" value="1"/>
</dbReference>
<dbReference type="Proteomes" id="UP001497600">
    <property type="component" value="Chromosome B"/>
</dbReference>
<protein>
    <recommendedName>
        <fullName evidence="5">Flavin reductase like domain-containing protein</fullName>
    </recommendedName>
</protein>